<dbReference type="SUPFAM" id="SSF55874">
    <property type="entry name" value="ATPase domain of HSP90 chaperone/DNA topoisomerase II/histidine kinase"/>
    <property type="match status" value="1"/>
</dbReference>
<dbReference type="Pfam" id="PF02518">
    <property type="entry name" value="HATPase_c"/>
    <property type="match status" value="1"/>
</dbReference>
<feature type="transmembrane region" description="Helical" evidence="11">
    <location>
        <begin position="135"/>
        <end position="154"/>
    </location>
</feature>
<evidence type="ECO:0000256" key="6">
    <source>
        <dbReference type="ARBA" id="ARBA00022692"/>
    </source>
</evidence>
<evidence type="ECO:0000256" key="5">
    <source>
        <dbReference type="ARBA" id="ARBA00022679"/>
    </source>
</evidence>
<proteinExistence type="predicted"/>
<evidence type="ECO:0000256" key="11">
    <source>
        <dbReference type="SAM" id="Phobius"/>
    </source>
</evidence>
<accession>A0A4Q2ACB1</accession>
<dbReference type="SMART" id="SM00387">
    <property type="entry name" value="HATPase_c"/>
    <property type="match status" value="1"/>
</dbReference>
<keyword evidence="7 13" id="KW-0418">Kinase</keyword>
<dbReference type="GO" id="GO:0046983">
    <property type="term" value="F:protein dimerization activity"/>
    <property type="evidence" value="ECO:0007669"/>
    <property type="project" value="InterPro"/>
</dbReference>
<dbReference type="Pfam" id="PF07730">
    <property type="entry name" value="HisKA_3"/>
    <property type="match status" value="1"/>
</dbReference>
<dbReference type="Pfam" id="PF23540">
    <property type="entry name" value="DesK_N"/>
    <property type="match status" value="1"/>
</dbReference>
<evidence type="ECO:0000256" key="7">
    <source>
        <dbReference type="ARBA" id="ARBA00022777"/>
    </source>
</evidence>
<comment type="catalytic activity">
    <reaction evidence="1">
        <text>ATP + protein L-histidine = ADP + protein N-phospho-L-histidine.</text>
        <dbReference type="EC" id="2.7.13.3"/>
    </reaction>
</comment>
<keyword evidence="5" id="KW-0808">Transferase</keyword>
<comment type="subcellular location">
    <subcellularLocation>
        <location evidence="2">Cell membrane</location>
        <topology evidence="2">Multi-pass membrane protein</topology>
    </subcellularLocation>
</comment>
<dbReference type="InterPro" id="IPR036890">
    <property type="entry name" value="HATPase_C_sf"/>
</dbReference>
<evidence type="ECO:0000313" key="13">
    <source>
        <dbReference type="EMBL" id="RXV67099.1"/>
    </source>
</evidence>
<evidence type="ECO:0000256" key="2">
    <source>
        <dbReference type="ARBA" id="ARBA00004651"/>
    </source>
</evidence>
<dbReference type="Gene3D" id="1.20.5.1930">
    <property type="match status" value="1"/>
</dbReference>
<dbReference type="RefSeq" id="WP_119448493.1">
    <property type="nucleotide sequence ID" value="NZ_QWMU01000085.1"/>
</dbReference>
<feature type="transmembrane region" description="Helical" evidence="11">
    <location>
        <begin position="69"/>
        <end position="97"/>
    </location>
</feature>
<dbReference type="CDD" id="cd16917">
    <property type="entry name" value="HATPase_UhpB-NarQ-NarX-like"/>
    <property type="match status" value="1"/>
</dbReference>
<evidence type="ECO:0000313" key="14">
    <source>
        <dbReference type="Proteomes" id="UP000289316"/>
    </source>
</evidence>
<evidence type="ECO:0000256" key="8">
    <source>
        <dbReference type="ARBA" id="ARBA00022989"/>
    </source>
</evidence>
<dbReference type="GO" id="GO:0000155">
    <property type="term" value="F:phosphorelay sensor kinase activity"/>
    <property type="evidence" value="ECO:0007669"/>
    <property type="project" value="InterPro"/>
</dbReference>
<gene>
    <name evidence="13" type="ORF">D6C19_09495</name>
</gene>
<dbReference type="EC" id="2.7.13.3" evidence="3"/>
<dbReference type="InterPro" id="IPR056374">
    <property type="entry name" value="DesK/YvfT_N"/>
</dbReference>
<comment type="caution">
    <text evidence="13">The sequence shown here is derived from an EMBL/GenBank/DDBJ whole genome shotgun (WGS) entry which is preliminary data.</text>
</comment>
<keyword evidence="9" id="KW-0902">Two-component regulatory system</keyword>
<reference evidence="13 14" key="1">
    <citation type="submission" date="2018-09" db="EMBL/GenBank/DDBJ databases">
        <title>Murine metabolic-syndrome-specific gut microbial biobank.</title>
        <authorList>
            <person name="Liu C."/>
        </authorList>
    </citation>
    <scope>NUCLEOTIDE SEQUENCE [LARGE SCALE GENOMIC DNA]</scope>
    <source>
        <strain evidence="13 14">C-30</strain>
    </source>
</reference>
<dbReference type="InterPro" id="IPR050482">
    <property type="entry name" value="Sensor_HK_TwoCompSys"/>
</dbReference>
<evidence type="ECO:0000256" key="9">
    <source>
        <dbReference type="ARBA" id="ARBA00023012"/>
    </source>
</evidence>
<protein>
    <recommendedName>
        <fullName evidence="3">histidine kinase</fullName>
        <ecNumber evidence="3">2.7.13.3</ecNumber>
    </recommendedName>
</protein>
<feature type="domain" description="Histidine kinase/HSP90-like ATPase" evidence="12">
    <location>
        <begin position="279"/>
        <end position="367"/>
    </location>
</feature>
<organism evidence="13 14">
    <name type="scientific">Ligilactobacillus murinus</name>
    <dbReference type="NCBI Taxonomy" id="1622"/>
    <lineage>
        <taxon>Bacteria</taxon>
        <taxon>Bacillati</taxon>
        <taxon>Bacillota</taxon>
        <taxon>Bacilli</taxon>
        <taxon>Lactobacillales</taxon>
        <taxon>Lactobacillaceae</taxon>
        <taxon>Ligilactobacillus</taxon>
    </lineage>
</organism>
<dbReference type="PANTHER" id="PTHR24421:SF37">
    <property type="entry name" value="SENSOR HISTIDINE KINASE NARS"/>
    <property type="match status" value="1"/>
</dbReference>
<dbReference type="GO" id="GO:0005886">
    <property type="term" value="C:plasma membrane"/>
    <property type="evidence" value="ECO:0007669"/>
    <property type="project" value="UniProtKB-SubCell"/>
</dbReference>
<dbReference type="OrthoDB" id="9797605at2"/>
<dbReference type="Gene3D" id="3.30.565.10">
    <property type="entry name" value="Histidine kinase-like ATPase, C-terminal domain"/>
    <property type="match status" value="1"/>
</dbReference>
<evidence type="ECO:0000256" key="4">
    <source>
        <dbReference type="ARBA" id="ARBA00022475"/>
    </source>
</evidence>
<evidence type="ECO:0000259" key="12">
    <source>
        <dbReference type="SMART" id="SM00387"/>
    </source>
</evidence>
<dbReference type="PANTHER" id="PTHR24421">
    <property type="entry name" value="NITRATE/NITRITE SENSOR PROTEIN NARX-RELATED"/>
    <property type="match status" value="1"/>
</dbReference>
<name>A0A4Q2ACB1_9LACO</name>
<sequence length="378" mass="43084">MKKFLRAHILFPEYLGFAPYFWVLFILPVLSLTSAIEGVSKYFWSAIIIFYVKVYRDSFMTTKSFDLRIVIQLVIDMIFAVVFNYIFLFVFTSFLIGSFPLENKRFRRLLWIFYIFLGVSLCRMIYVLLTNDGNVDIFDLLLLILSPALPVLASRSLSEKQRQKQTLESENQRLHLLAKERDRIAQALHDDLGQSFSLLALKAEVAQKLLKKDPLKAQLQIEQIADEARADLELVRQIVHDLKYETLAQVLYQANEKLSQAKIILIVENDDNVALWKQEVQQVVAAVINEAVTNAIRYSRANIFKVIFKEDGTNYHVVIRDNGIGFAAKQISFGLSGIKQRVTGLGGHATFTTENGAVIILRLPKRKGGSDDAQNLSS</sequence>
<keyword evidence="8 11" id="KW-1133">Transmembrane helix</keyword>
<dbReference type="EMBL" id="QZFR01000085">
    <property type="protein sequence ID" value="RXV67099.1"/>
    <property type="molecule type" value="Genomic_DNA"/>
</dbReference>
<evidence type="ECO:0000256" key="3">
    <source>
        <dbReference type="ARBA" id="ARBA00012438"/>
    </source>
</evidence>
<feature type="transmembrane region" description="Helical" evidence="11">
    <location>
        <begin position="21"/>
        <end position="49"/>
    </location>
</feature>
<keyword evidence="6 11" id="KW-0812">Transmembrane</keyword>
<dbReference type="InterPro" id="IPR003594">
    <property type="entry name" value="HATPase_dom"/>
</dbReference>
<dbReference type="Proteomes" id="UP000289316">
    <property type="component" value="Unassembled WGS sequence"/>
</dbReference>
<keyword evidence="10 11" id="KW-0472">Membrane</keyword>
<keyword evidence="4" id="KW-1003">Cell membrane</keyword>
<evidence type="ECO:0000256" key="10">
    <source>
        <dbReference type="ARBA" id="ARBA00023136"/>
    </source>
</evidence>
<feature type="transmembrane region" description="Helical" evidence="11">
    <location>
        <begin position="109"/>
        <end position="129"/>
    </location>
</feature>
<dbReference type="InterPro" id="IPR011712">
    <property type="entry name" value="Sig_transdc_His_kin_sub3_dim/P"/>
</dbReference>
<evidence type="ECO:0000256" key="1">
    <source>
        <dbReference type="ARBA" id="ARBA00000085"/>
    </source>
</evidence>
<dbReference type="AlphaFoldDB" id="A0A4Q2ACB1"/>